<evidence type="ECO:0000256" key="4">
    <source>
        <dbReference type="SAM" id="MobiDB-lite"/>
    </source>
</evidence>
<evidence type="ECO:0000256" key="1">
    <source>
        <dbReference type="ARBA" id="ARBA00010142"/>
    </source>
</evidence>
<dbReference type="CDD" id="cd00157">
    <property type="entry name" value="Rho"/>
    <property type="match status" value="2"/>
</dbReference>
<feature type="region of interest" description="Disordered" evidence="4">
    <location>
        <begin position="182"/>
        <end position="201"/>
    </location>
</feature>
<dbReference type="InterPro" id="IPR027417">
    <property type="entry name" value="P-loop_NTPase"/>
</dbReference>
<sequence length="560" mass="61939">MRMIKCVIVGDSTAGKTCMIETYVNGSMPDTFIPTIYKTYSARLPMESESIELALTDTGGSEGYDTLRPVAYPQTDVFIICLDLTKSAELVLGNVRTKWYPELSHHCPSARIILVGTKLDMRTGLKISETKEEDAEKNLTAEQANEFVKEINAAKYMECSSITQQGLKEVFEEAARLVLNSSDARNGKKKKNEHHGDSKKVVSFLHSLSSSRRNSETSIKQSVLSDGGTKDSETETSPDEPSIKSPSSIKAFFRGLRPGKTYSYNIASQQKSHDKKTKASSETCEPADTSSAEVLDQPQQPASSTQEAVSPELSEDEQPTSETESDDESSDTESASAQREPVSENLREPSSRVDYPETIVVFRTAESKTKSDTITLKVVIVGDEAVGKTSLLTAFAEDQCPQEYVPTETDDCFAVEGSLAGSQLCLRLWDVSCAESFDRLRPLRYRQSDVFIICFSLINSASFENVRAKWYPEVSRHCPEKPFILVGTNSDLRDDPETIDKLEERNLVPISVTQGEQLAKEIGAEVYLECSALCRTAVEDIFRQAVLASVRKTESKNHHG</sequence>
<dbReference type="AlphaFoldDB" id="A0A267DKF1"/>
<dbReference type="PANTHER" id="PTHR24072">
    <property type="entry name" value="RHO FAMILY GTPASE"/>
    <property type="match status" value="1"/>
</dbReference>
<dbReference type="SUPFAM" id="SSF52540">
    <property type="entry name" value="P-loop containing nucleoside triphosphate hydrolases"/>
    <property type="match status" value="2"/>
</dbReference>
<dbReference type="STRING" id="282301.A0A267DKF1"/>
<dbReference type="NCBIfam" id="TIGR00231">
    <property type="entry name" value="small_GTP"/>
    <property type="match status" value="2"/>
</dbReference>
<dbReference type="EMBL" id="NIVC01003792">
    <property type="protein sequence ID" value="PAA49773.1"/>
    <property type="molecule type" value="Genomic_DNA"/>
</dbReference>
<feature type="compositionally biased region" description="Polar residues" evidence="4">
    <location>
        <begin position="280"/>
        <end position="308"/>
    </location>
</feature>
<dbReference type="Proteomes" id="UP000215902">
    <property type="component" value="Unassembled WGS sequence"/>
</dbReference>
<feature type="compositionally biased region" description="Low complexity" evidence="4">
    <location>
        <begin position="207"/>
        <end position="218"/>
    </location>
</feature>
<dbReference type="InterPro" id="IPR001806">
    <property type="entry name" value="Small_GTPase"/>
</dbReference>
<dbReference type="InterPro" id="IPR005225">
    <property type="entry name" value="Small_GTP-bd"/>
</dbReference>
<keyword evidence="2" id="KW-0547">Nucleotide-binding</keyword>
<keyword evidence="3" id="KW-0342">GTP-binding</keyword>
<reference evidence="5 6" key="1">
    <citation type="submission" date="2017-06" db="EMBL/GenBank/DDBJ databases">
        <title>A platform for efficient transgenesis in Macrostomum lignano, a flatworm model organism for stem cell research.</title>
        <authorList>
            <person name="Berezikov E."/>
        </authorList>
    </citation>
    <scope>NUCLEOTIDE SEQUENCE [LARGE SCALE GENOMIC DNA]</scope>
    <source>
        <strain evidence="5">DV1</strain>
        <tissue evidence="5">Whole organism</tissue>
    </source>
</reference>
<gene>
    <name evidence="5" type="ORF">BOX15_Mlig030969g2</name>
</gene>
<dbReference type="SMART" id="SM00175">
    <property type="entry name" value="RAB"/>
    <property type="match status" value="2"/>
</dbReference>
<evidence type="ECO:0000313" key="6">
    <source>
        <dbReference type="Proteomes" id="UP000215902"/>
    </source>
</evidence>
<evidence type="ECO:0000313" key="5">
    <source>
        <dbReference type="EMBL" id="PAA49773.1"/>
    </source>
</evidence>
<dbReference type="PROSITE" id="PS51419">
    <property type="entry name" value="RAB"/>
    <property type="match status" value="2"/>
</dbReference>
<comment type="caution">
    <text evidence="5">The sequence shown here is derived from an EMBL/GenBank/DDBJ whole genome shotgun (WGS) entry which is preliminary data.</text>
</comment>
<dbReference type="SMART" id="SM00174">
    <property type="entry name" value="RHO"/>
    <property type="match status" value="2"/>
</dbReference>
<proteinExistence type="inferred from homology"/>
<protein>
    <submittedName>
        <fullName evidence="5">Uncharacterized protein</fullName>
    </submittedName>
</protein>
<evidence type="ECO:0000256" key="3">
    <source>
        <dbReference type="ARBA" id="ARBA00023134"/>
    </source>
</evidence>
<comment type="similarity">
    <text evidence="1">Belongs to the small GTPase superfamily. Rho family.</text>
</comment>
<feature type="region of interest" description="Disordered" evidence="4">
    <location>
        <begin position="207"/>
        <end position="249"/>
    </location>
</feature>
<evidence type="ECO:0000256" key="2">
    <source>
        <dbReference type="ARBA" id="ARBA00022741"/>
    </source>
</evidence>
<dbReference type="Gene3D" id="3.40.50.300">
    <property type="entry name" value="P-loop containing nucleotide triphosphate hydrolases"/>
    <property type="match status" value="2"/>
</dbReference>
<dbReference type="GO" id="GO:0007264">
    <property type="term" value="P:small GTPase-mediated signal transduction"/>
    <property type="evidence" value="ECO:0007669"/>
    <property type="project" value="InterPro"/>
</dbReference>
<dbReference type="SMART" id="SM00173">
    <property type="entry name" value="RAS"/>
    <property type="match status" value="1"/>
</dbReference>
<keyword evidence="6" id="KW-1185">Reference proteome</keyword>
<dbReference type="OrthoDB" id="8830751at2759"/>
<dbReference type="Pfam" id="PF00071">
    <property type="entry name" value="Ras"/>
    <property type="match status" value="2"/>
</dbReference>
<name>A0A267DKF1_9PLAT</name>
<dbReference type="GO" id="GO:0005525">
    <property type="term" value="F:GTP binding"/>
    <property type="evidence" value="ECO:0007669"/>
    <property type="project" value="UniProtKB-KW"/>
</dbReference>
<dbReference type="GO" id="GO:0003924">
    <property type="term" value="F:GTPase activity"/>
    <property type="evidence" value="ECO:0007669"/>
    <property type="project" value="InterPro"/>
</dbReference>
<organism evidence="5 6">
    <name type="scientific">Macrostomum lignano</name>
    <dbReference type="NCBI Taxonomy" id="282301"/>
    <lineage>
        <taxon>Eukaryota</taxon>
        <taxon>Metazoa</taxon>
        <taxon>Spiralia</taxon>
        <taxon>Lophotrochozoa</taxon>
        <taxon>Platyhelminthes</taxon>
        <taxon>Rhabditophora</taxon>
        <taxon>Macrostomorpha</taxon>
        <taxon>Macrostomida</taxon>
        <taxon>Macrostomidae</taxon>
        <taxon>Macrostomum</taxon>
    </lineage>
</organism>
<dbReference type="FunFam" id="3.40.50.300:FF:000118">
    <property type="entry name" value="Rho-related GTP-binding protein RhoG"/>
    <property type="match status" value="1"/>
</dbReference>
<dbReference type="PROSITE" id="PS51421">
    <property type="entry name" value="RAS"/>
    <property type="match status" value="2"/>
</dbReference>
<dbReference type="PRINTS" id="PR00449">
    <property type="entry name" value="RASTRNSFRMNG"/>
</dbReference>
<feature type="region of interest" description="Disordered" evidence="4">
    <location>
        <begin position="267"/>
        <end position="351"/>
    </location>
</feature>
<dbReference type="InterPro" id="IPR003578">
    <property type="entry name" value="Small_GTPase_Rho"/>
</dbReference>
<dbReference type="PROSITE" id="PS51420">
    <property type="entry name" value="RHO"/>
    <property type="match status" value="2"/>
</dbReference>
<feature type="compositionally biased region" description="Acidic residues" evidence="4">
    <location>
        <begin position="313"/>
        <end position="331"/>
    </location>
</feature>
<accession>A0A267DKF1</accession>
<dbReference type="FunFam" id="3.40.50.300:FF:001179">
    <property type="entry name" value="Rho family GTPase"/>
    <property type="match status" value="1"/>
</dbReference>
<feature type="compositionally biased region" description="Basic and acidic residues" evidence="4">
    <location>
        <begin position="341"/>
        <end position="351"/>
    </location>
</feature>